<evidence type="ECO:0000256" key="5">
    <source>
        <dbReference type="SAM" id="MobiDB-lite"/>
    </source>
</evidence>
<dbReference type="InterPro" id="IPR010999">
    <property type="entry name" value="Retrovr_matrix"/>
</dbReference>
<dbReference type="Ensembl" id="ENSFCTT00005070530.1">
    <property type="protein sequence ID" value="ENSFCTP00005050189.1"/>
    <property type="gene ID" value="ENSFCTG00005024803.1"/>
</dbReference>
<keyword evidence="4" id="KW-0472">Membrane</keyword>
<dbReference type="Gene3D" id="1.10.150.180">
    <property type="entry name" value="Gamma-retroviral matrix domain"/>
    <property type="match status" value="1"/>
</dbReference>
<evidence type="ECO:0000313" key="9">
    <source>
        <dbReference type="Proteomes" id="UP000823872"/>
    </source>
</evidence>
<keyword evidence="3" id="KW-1043">Host membrane</keyword>
<dbReference type="Pfam" id="PF02093">
    <property type="entry name" value="Gag_p30"/>
    <property type="match status" value="1"/>
</dbReference>
<evidence type="ECO:0000259" key="6">
    <source>
        <dbReference type="Pfam" id="PF01140"/>
    </source>
</evidence>
<evidence type="ECO:0000313" key="8">
    <source>
        <dbReference type="Ensembl" id="ENSFCTP00005050189.1"/>
    </source>
</evidence>
<dbReference type="InterPro" id="IPR036946">
    <property type="entry name" value="G_retro_matrix_sf"/>
</dbReference>
<dbReference type="Proteomes" id="UP000823872">
    <property type="component" value="Chromosome B4"/>
</dbReference>
<dbReference type="InterPro" id="IPR003036">
    <property type="entry name" value="Gag_P30"/>
</dbReference>
<dbReference type="PANTHER" id="PTHR33166">
    <property type="entry name" value="GAG_P30 DOMAIN-CONTAINING PROTEIN"/>
    <property type="match status" value="1"/>
</dbReference>
<feature type="domain" description="Gamma-retroviral matrix protein" evidence="6">
    <location>
        <begin position="2"/>
        <end position="97"/>
    </location>
</feature>
<dbReference type="SUPFAM" id="SSF47943">
    <property type="entry name" value="Retrovirus capsid protein, N-terminal core domain"/>
    <property type="match status" value="1"/>
</dbReference>
<dbReference type="InterPro" id="IPR050462">
    <property type="entry name" value="Retroviral_Gag-Pol_poly"/>
</dbReference>
<reference evidence="8" key="2">
    <citation type="submission" date="2025-08" db="UniProtKB">
        <authorList>
            <consortium name="Ensembl"/>
        </authorList>
    </citation>
    <scope>IDENTIFICATION</scope>
    <source>
        <strain evidence="8">breed Abyssinian</strain>
    </source>
</reference>
<reference evidence="8 9" key="1">
    <citation type="submission" date="2021-02" db="EMBL/GenBank/DDBJ databases">
        <title>Safari Cat Assemblies.</title>
        <authorList>
            <person name="Bredemeyer K.R."/>
            <person name="Murphy W.J."/>
        </authorList>
    </citation>
    <scope>NUCLEOTIDE SEQUENCE [LARGE SCALE GENOMIC DNA]</scope>
</reference>
<evidence type="ECO:0000256" key="3">
    <source>
        <dbReference type="ARBA" id="ARBA00022870"/>
    </source>
</evidence>
<dbReference type="SUPFAM" id="SSF47836">
    <property type="entry name" value="Retroviral matrix proteins"/>
    <property type="match status" value="1"/>
</dbReference>
<name>A0ABI7ZSU3_FELCA</name>
<dbReference type="Gene3D" id="1.10.375.10">
    <property type="entry name" value="Human Immunodeficiency Virus Type 1 Capsid Protein"/>
    <property type="match status" value="1"/>
</dbReference>
<accession>A0ABI7ZSU3</accession>
<comment type="subcellular location">
    <subcellularLocation>
        <location evidence="1">Host cell membrane</location>
    </subcellularLocation>
</comment>
<dbReference type="InterPro" id="IPR000840">
    <property type="entry name" value="G_retro_matrix"/>
</dbReference>
<dbReference type="Pfam" id="PF01140">
    <property type="entry name" value="Gag_MA"/>
    <property type="match status" value="1"/>
</dbReference>
<sequence>MLSHFSDIKERAHNLSTDIRKGKFQTYCMSEWPTFDVGWPQEGTFHLPIILQVKAVIFKDKPDGHPDQVLYILVWQDMIENPPSWLKPFLPPKAGPTKILALRKAEKETDTKATTPLYLVLQDSSPEDLIHPLPYQALPLPSAPPLEAPGAAGGAPPLPDEGIPVRGPAAGTHGWTHRAAPPSNMGLADSTALPLRAMGPPDKSGKQPVLYWPFSISDLYNWRTQNAKFSDNPKDLIGLLDTVLFTHQPTWDDCQQRLQVLFTTEERTNTGGSSEVCPGRGQTADSKPRPHKRCLPLIPPYLGLQFG</sequence>
<protein>
    <submittedName>
        <fullName evidence="8">Uncharacterized protein</fullName>
    </submittedName>
</protein>
<dbReference type="GeneTree" id="ENSGT01150000289202"/>
<proteinExistence type="predicted"/>
<evidence type="ECO:0000256" key="1">
    <source>
        <dbReference type="ARBA" id="ARBA00004165"/>
    </source>
</evidence>
<evidence type="ECO:0000256" key="2">
    <source>
        <dbReference type="ARBA" id="ARBA00022511"/>
    </source>
</evidence>
<dbReference type="InterPro" id="IPR008919">
    <property type="entry name" value="Retrov_capsid_N"/>
</dbReference>
<reference evidence="8" key="3">
    <citation type="submission" date="2025-09" db="UniProtKB">
        <authorList>
            <consortium name="Ensembl"/>
        </authorList>
    </citation>
    <scope>IDENTIFICATION</scope>
    <source>
        <strain evidence="8">breed Abyssinian</strain>
    </source>
</reference>
<feature type="region of interest" description="Disordered" evidence="5">
    <location>
        <begin position="268"/>
        <end position="290"/>
    </location>
</feature>
<keyword evidence="9" id="KW-1185">Reference proteome</keyword>
<evidence type="ECO:0000256" key="4">
    <source>
        <dbReference type="ARBA" id="ARBA00023136"/>
    </source>
</evidence>
<organism evidence="8 9">
    <name type="scientific">Felis catus</name>
    <name type="common">Cat</name>
    <name type="synonym">Felis silvestris catus</name>
    <dbReference type="NCBI Taxonomy" id="9685"/>
    <lineage>
        <taxon>Eukaryota</taxon>
        <taxon>Metazoa</taxon>
        <taxon>Chordata</taxon>
        <taxon>Craniata</taxon>
        <taxon>Vertebrata</taxon>
        <taxon>Euteleostomi</taxon>
        <taxon>Mammalia</taxon>
        <taxon>Eutheria</taxon>
        <taxon>Laurasiatheria</taxon>
        <taxon>Carnivora</taxon>
        <taxon>Feliformia</taxon>
        <taxon>Felidae</taxon>
        <taxon>Felinae</taxon>
        <taxon>Felis</taxon>
    </lineage>
</organism>
<evidence type="ECO:0000259" key="7">
    <source>
        <dbReference type="Pfam" id="PF02093"/>
    </source>
</evidence>
<feature type="domain" description="Core shell protein Gag P30" evidence="7">
    <location>
        <begin position="217"/>
        <end position="268"/>
    </location>
</feature>
<keyword evidence="2" id="KW-1032">Host cell membrane</keyword>